<feature type="binding site" evidence="7">
    <location>
        <position position="177"/>
    </location>
    <ligand>
        <name>FMN</name>
        <dbReference type="ChEBI" id="CHEBI:58210"/>
    </ligand>
</feature>
<feature type="domain" description="FMN hydroxy acid dehydrogenase" evidence="8">
    <location>
        <begin position="19"/>
        <end position="386"/>
    </location>
</feature>
<dbReference type="InterPro" id="IPR013785">
    <property type="entry name" value="Aldolase_TIM"/>
</dbReference>
<evidence type="ECO:0000259" key="8">
    <source>
        <dbReference type="PROSITE" id="PS51349"/>
    </source>
</evidence>
<feature type="binding site" evidence="7">
    <location>
        <position position="151"/>
    </location>
    <ligand>
        <name>glyoxylate</name>
        <dbReference type="ChEBI" id="CHEBI:36655"/>
    </ligand>
</feature>
<dbReference type="SUPFAM" id="SSF51395">
    <property type="entry name" value="FMN-linked oxidoreductases"/>
    <property type="match status" value="1"/>
</dbReference>
<comment type="similarity">
    <text evidence="5">Belongs to the FMN-dependent alpha-hydroxy acid dehydrogenase family.</text>
</comment>
<feature type="active site" description="Proton acceptor" evidence="6">
    <location>
        <position position="284"/>
    </location>
</feature>
<evidence type="ECO:0000256" key="3">
    <source>
        <dbReference type="ARBA" id="ARBA00022643"/>
    </source>
</evidence>
<dbReference type="InterPro" id="IPR008259">
    <property type="entry name" value="FMN_hydac_DH_AS"/>
</dbReference>
<feature type="binding site" evidence="7">
    <location>
        <position position="287"/>
    </location>
    <ligand>
        <name>glyoxylate</name>
        <dbReference type="ChEBI" id="CHEBI:36655"/>
    </ligand>
</feature>
<evidence type="ECO:0000256" key="1">
    <source>
        <dbReference type="ARBA" id="ARBA00001917"/>
    </source>
</evidence>
<keyword evidence="2 7" id="KW-0285">Flavoprotein</keyword>
<feature type="binding site" evidence="7">
    <location>
        <begin position="98"/>
        <end position="100"/>
    </location>
    <ligand>
        <name>FMN</name>
        <dbReference type="ChEBI" id="CHEBI:58210"/>
    </ligand>
</feature>
<dbReference type="EMBL" id="WUTW01000004">
    <property type="protein sequence ID" value="MXQ66555.1"/>
    <property type="molecule type" value="Genomic_DNA"/>
</dbReference>
<dbReference type="PANTHER" id="PTHR10578:SF143">
    <property type="entry name" value="FMN-DEPENDENT ALPHA-HYDROXY ACID DEHYDROGENASE PB1A11.03"/>
    <property type="match status" value="1"/>
</dbReference>
<organism evidence="9 10">
    <name type="scientific">Actinomadura rayongensis</name>
    <dbReference type="NCBI Taxonomy" id="1429076"/>
    <lineage>
        <taxon>Bacteria</taxon>
        <taxon>Bacillati</taxon>
        <taxon>Actinomycetota</taxon>
        <taxon>Actinomycetes</taxon>
        <taxon>Streptosporangiales</taxon>
        <taxon>Thermomonosporaceae</taxon>
        <taxon>Actinomadura</taxon>
    </lineage>
</organism>
<dbReference type="PROSITE" id="PS51349">
    <property type="entry name" value="FMN_HYDROXY_ACID_DH_2"/>
    <property type="match status" value="1"/>
</dbReference>
<dbReference type="InterPro" id="IPR000262">
    <property type="entry name" value="FMN-dep_DH"/>
</dbReference>
<dbReference type="PROSITE" id="PS00557">
    <property type="entry name" value="FMN_HYDROXY_ACID_DH_1"/>
    <property type="match status" value="1"/>
</dbReference>
<protein>
    <submittedName>
        <fullName evidence="9">Alpha-hydroxy-acid oxidizing protein</fullName>
    </submittedName>
</protein>
<feature type="binding site" evidence="7">
    <location>
        <position position="45"/>
    </location>
    <ligand>
        <name>glyoxylate</name>
        <dbReference type="ChEBI" id="CHEBI:36655"/>
    </ligand>
</feature>
<evidence type="ECO:0000256" key="6">
    <source>
        <dbReference type="PIRSR" id="PIRSR000138-1"/>
    </source>
</evidence>
<gene>
    <name evidence="9" type="ORF">GQ466_21280</name>
</gene>
<keyword evidence="4" id="KW-0560">Oxidoreductase</keyword>
<feature type="binding site" evidence="7">
    <location>
        <position position="127"/>
    </location>
    <ligand>
        <name>FMN</name>
        <dbReference type="ChEBI" id="CHEBI:58210"/>
    </ligand>
</feature>
<accession>A0A6I4WE63</accession>
<name>A0A6I4WE63_9ACTN</name>
<sequence>MSTPADFQNEIYLAGLGDVLPGFPTDLTKLEDAARDVLSARAFGYVAGSAGSERTARFNREAFDRWRIVPRLLRDVSVRDLSVEVFGRRMPAPVLLAPLGVQGILHADGERATARAAAELGLTSVLSTASSTALEDVAEAAGTGPRWYQLYWPKSRELAASFLARAEAAGYEALVVTLDTFTLAWRPRDLDGAYLPFLRAVGVQNYFSDPVFQEMVGGPVTDANRDAALLTWVAQFGNPALTWDDLAWLRERWNGPILLKGVQHADDARRAADAGMDGVVVSNHGGRQVDGAVASLDALPAVVSAADGLTVLFDSGIRTGSDVIKALALGARAVLVGRPFAYGLALGGETGVRHVLRSLLADLDLTLALAGLTGPADLGPDTLVRA</sequence>
<feature type="binding site" evidence="7">
    <location>
        <position position="284"/>
    </location>
    <ligand>
        <name>glyoxylate</name>
        <dbReference type="ChEBI" id="CHEBI:36655"/>
    </ligand>
</feature>
<feature type="binding site" evidence="7">
    <location>
        <position position="260"/>
    </location>
    <ligand>
        <name>glyoxylate</name>
        <dbReference type="ChEBI" id="CHEBI:36655"/>
    </ligand>
</feature>
<feature type="binding site" evidence="7">
    <location>
        <position position="186"/>
    </location>
    <ligand>
        <name>glyoxylate</name>
        <dbReference type="ChEBI" id="CHEBI:36655"/>
    </ligand>
</feature>
<evidence type="ECO:0000256" key="5">
    <source>
        <dbReference type="ARBA" id="ARBA00024042"/>
    </source>
</evidence>
<feature type="binding site" evidence="7">
    <location>
        <begin position="314"/>
        <end position="318"/>
    </location>
    <ligand>
        <name>FMN</name>
        <dbReference type="ChEBI" id="CHEBI:58210"/>
    </ligand>
</feature>
<dbReference type="InterPro" id="IPR012133">
    <property type="entry name" value="Alpha-hydoxy_acid_DH_FMN"/>
</dbReference>
<dbReference type="FunFam" id="3.20.20.70:FF:000029">
    <property type="entry name" value="L-lactate dehydrogenase"/>
    <property type="match status" value="1"/>
</dbReference>
<reference evidence="9 10" key="1">
    <citation type="submission" date="2019-12" db="EMBL/GenBank/DDBJ databases">
        <title>Nocardia macrotermitis sp. nov. and Nocardia aurantia sp. nov., isolated from the gut of the fungus growing-termite Macrotermes natalensis.</title>
        <authorList>
            <person name="Christine B."/>
            <person name="Rene B."/>
        </authorList>
    </citation>
    <scope>NUCLEOTIDE SEQUENCE [LARGE SCALE GENOMIC DNA]</scope>
    <source>
        <strain evidence="9 10">DSM 102126</strain>
    </source>
</reference>
<feature type="binding site" evidence="7">
    <location>
        <position position="282"/>
    </location>
    <ligand>
        <name>FMN</name>
        <dbReference type="ChEBI" id="CHEBI:58210"/>
    </ligand>
</feature>
<dbReference type="PANTHER" id="PTHR10578">
    <property type="entry name" value="S -2-HYDROXY-ACID OXIDASE-RELATED"/>
    <property type="match status" value="1"/>
</dbReference>
<dbReference type="OrthoDB" id="9770452at2"/>
<dbReference type="Pfam" id="PF01070">
    <property type="entry name" value="FMN_dh"/>
    <property type="match status" value="1"/>
</dbReference>
<evidence type="ECO:0000256" key="2">
    <source>
        <dbReference type="ARBA" id="ARBA00022630"/>
    </source>
</evidence>
<dbReference type="InterPro" id="IPR037396">
    <property type="entry name" value="FMN_HAD"/>
</dbReference>
<comment type="caution">
    <text evidence="9">The sequence shown here is derived from an EMBL/GenBank/DDBJ whole genome shotgun (WGS) entry which is preliminary data.</text>
</comment>
<dbReference type="GO" id="GO:0010181">
    <property type="term" value="F:FMN binding"/>
    <property type="evidence" value="ECO:0007669"/>
    <property type="project" value="InterPro"/>
</dbReference>
<dbReference type="Proteomes" id="UP000431901">
    <property type="component" value="Unassembled WGS sequence"/>
</dbReference>
<evidence type="ECO:0000256" key="4">
    <source>
        <dbReference type="ARBA" id="ARBA00023002"/>
    </source>
</evidence>
<dbReference type="PIRSF" id="PIRSF000138">
    <property type="entry name" value="Al-hdrx_acd_dh"/>
    <property type="match status" value="1"/>
</dbReference>
<dbReference type="AlphaFoldDB" id="A0A6I4WE63"/>
<dbReference type="Gene3D" id="3.20.20.70">
    <property type="entry name" value="Aldolase class I"/>
    <property type="match status" value="1"/>
</dbReference>
<evidence type="ECO:0000313" key="10">
    <source>
        <dbReference type="Proteomes" id="UP000431901"/>
    </source>
</evidence>
<evidence type="ECO:0000256" key="7">
    <source>
        <dbReference type="PIRSR" id="PIRSR000138-2"/>
    </source>
</evidence>
<evidence type="ECO:0000313" key="9">
    <source>
        <dbReference type="EMBL" id="MXQ66555.1"/>
    </source>
</evidence>
<comment type="cofactor">
    <cofactor evidence="1">
        <name>FMN</name>
        <dbReference type="ChEBI" id="CHEBI:58210"/>
    </cofactor>
</comment>
<keyword evidence="10" id="KW-1185">Reference proteome</keyword>
<dbReference type="RefSeq" id="WP_161104741.1">
    <property type="nucleotide sequence ID" value="NZ_JBHLYI010000018.1"/>
</dbReference>
<keyword evidence="3 7" id="KW-0288">FMN</keyword>
<feature type="binding site" evidence="7">
    <location>
        <position position="149"/>
    </location>
    <ligand>
        <name>FMN</name>
        <dbReference type="ChEBI" id="CHEBI:58210"/>
    </ligand>
</feature>
<feature type="binding site" evidence="7">
    <location>
        <begin position="337"/>
        <end position="338"/>
    </location>
    <ligand>
        <name>FMN</name>
        <dbReference type="ChEBI" id="CHEBI:58210"/>
    </ligand>
</feature>
<proteinExistence type="inferred from homology"/>
<dbReference type="GO" id="GO:0016614">
    <property type="term" value="F:oxidoreductase activity, acting on CH-OH group of donors"/>
    <property type="evidence" value="ECO:0007669"/>
    <property type="project" value="UniProtKB-ARBA"/>
</dbReference>